<dbReference type="CDD" id="cd06170">
    <property type="entry name" value="LuxR_C_like"/>
    <property type="match status" value="1"/>
</dbReference>
<evidence type="ECO:0000313" key="3">
    <source>
        <dbReference type="EMBL" id="GMA94432.1"/>
    </source>
</evidence>
<proteinExistence type="predicted"/>
<feature type="domain" description="HTH luxR-type" evidence="2">
    <location>
        <begin position="459"/>
        <end position="524"/>
    </location>
</feature>
<comment type="caution">
    <text evidence="3">The sequence shown here is derived from an EMBL/GenBank/DDBJ whole genome shotgun (WGS) entry which is preliminary data.</text>
</comment>
<protein>
    <recommendedName>
        <fullName evidence="2">HTH luxR-type domain-containing protein</fullName>
    </recommendedName>
</protein>
<dbReference type="Pfam" id="PF00196">
    <property type="entry name" value="GerE"/>
    <property type="match status" value="1"/>
</dbReference>
<evidence type="ECO:0000259" key="2">
    <source>
        <dbReference type="PROSITE" id="PS50043"/>
    </source>
</evidence>
<dbReference type="PROSITE" id="PS50043">
    <property type="entry name" value="HTH_LUXR_2"/>
    <property type="match status" value="1"/>
</dbReference>
<dbReference type="SUPFAM" id="SSF46894">
    <property type="entry name" value="C-terminal effector domain of the bipartite response regulators"/>
    <property type="match status" value="1"/>
</dbReference>
<dbReference type="InterPro" id="IPR039420">
    <property type="entry name" value="WalR-like"/>
</dbReference>
<organism evidence="3 4">
    <name type="scientific">Pseudolysinimonas kribbensis</name>
    <dbReference type="NCBI Taxonomy" id="433641"/>
    <lineage>
        <taxon>Bacteria</taxon>
        <taxon>Bacillati</taxon>
        <taxon>Actinomycetota</taxon>
        <taxon>Actinomycetes</taxon>
        <taxon>Micrococcales</taxon>
        <taxon>Microbacteriaceae</taxon>
        <taxon>Pseudolysinimonas</taxon>
    </lineage>
</organism>
<dbReference type="EMBL" id="BSVB01000001">
    <property type="protein sequence ID" value="GMA94432.1"/>
    <property type="molecule type" value="Genomic_DNA"/>
</dbReference>
<name>A0ABQ6K3B2_9MICO</name>
<dbReference type="PROSITE" id="PS00622">
    <property type="entry name" value="HTH_LUXR_1"/>
    <property type="match status" value="1"/>
</dbReference>
<dbReference type="InterPro" id="IPR016032">
    <property type="entry name" value="Sig_transdc_resp-reg_C-effctor"/>
</dbReference>
<dbReference type="InterPro" id="IPR000792">
    <property type="entry name" value="Tscrpt_reg_LuxR_C"/>
</dbReference>
<sequence>MPPFPDPKAIEADVSAELDRGDPRAALALLRPVAFGLAAESGGGFRALVGRLPAEVWEHDPLIAAALGHSYRSSDAPRGAAGLAYFAAAEDAAAADPATPAQTVAAVLVSHAGGLRAAGRLGQARAKLQQAQAIIDAGLDGPVPGAMEIRVRHALESGVLDLHGGRYASARGHLLTAHGLATYLGRAESVECVGALALLDFVLGDIVAAERSARESRELAAGSTLGRSGYAVPAMATLLLVDLDRGLDGAAEDEAALAEAAAHTEWEPYAALVAGTRQAMLGRAAEALALLADARRGFLEWEVAGFGRDVAELVRASQLARVGRGDEAWEILSRLRPGELHVMCPGVHLASHLLAGGDLHGAGRALAACEALGEAHAVRGLLEARLLRGAVAAGLGDHATADLNVDLAFIGMARTGSRAPLRMVPAGVLVSLAERALQREHSEEVHRLIEQTRRATDGAPSAIEPLSVRERLVLAEAQRGATVSAIAAAMYISPNTVKTHLRRVYRKLGVTTREEAIRRARTLGLHEITRDSPVPRNDDTRGT</sequence>
<gene>
    <name evidence="3" type="ORF">GCM10025881_12560</name>
</gene>
<evidence type="ECO:0000256" key="1">
    <source>
        <dbReference type="ARBA" id="ARBA00023125"/>
    </source>
</evidence>
<keyword evidence="4" id="KW-1185">Reference proteome</keyword>
<keyword evidence="1" id="KW-0238">DNA-binding</keyword>
<dbReference type="PRINTS" id="PR00038">
    <property type="entry name" value="HTHLUXR"/>
</dbReference>
<dbReference type="PANTHER" id="PTHR43214">
    <property type="entry name" value="TWO-COMPONENT RESPONSE REGULATOR"/>
    <property type="match status" value="1"/>
</dbReference>
<dbReference type="PANTHER" id="PTHR43214:SF42">
    <property type="entry name" value="TRANSCRIPTIONAL REGULATORY PROTEIN DESR"/>
    <property type="match status" value="1"/>
</dbReference>
<dbReference type="InterPro" id="IPR036388">
    <property type="entry name" value="WH-like_DNA-bd_sf"/>
</dbReference>
<dbReference type="Proteomes" id="UP001157034">
    <property type="component" value="Unassembled WGS sequence"/>
</dbReference>
<reference evidence="4" key="1">
    <citation type="journal article" date="2019" name="Int. J. Syst. Evol. Microbiol.">
        <title>The Global Catalogue of Microorganisms (GCM) 10K type strain sequencing project: providing services to taxonomists for standard genome sequencing and annotation.</title>
        <authorList>
            <consortium name="The Broad Institute Genomics Platform"/>
            <consortium name="The Broad Institute Genome Sequencing Center for Infectious Disease"/>
            <person name="Wu L."/>
            <person name="Ma J."/>
        </authorList>
    </citation>
    <scope>NUCLEOTIDE SEQUENCE [LARGE SCALE GENOMIC DNA]</scope>
    <source>
        <strain evidence="4">NBRC 108894</strain>
    </source>
</reference>
<dbReference type="SMART" id="SM00421">
    <property type="entry name" value="HTH_LUXR"/>
    <property type="match status" value="1"/>
</dbReference>
<evidence type="ECO:0000313" key="4">
    <source>
        <dbReference type="Proteomes" id="UP001157034"/>
    </source>
</evidence>
<accession>A0ABQ6K3B2</accession>
<dbReference type="RefSeq" id="WP_284253361.1">
    <property type="nucleotide sequence ID" value="NZ_BAAAQO010000002.1"/>
</dbReference>
<dbReference type="Gene3D" id="1.10.10.10">
    <property type="entry name" value="Winged helix-like DNA-binding domain superfamily/Winged helix DNA-binding domain"/>
    <property type="match status" value="1"/>
</dbReference>